<dbReference type="InterPro" id="IPR036280">
    <property type="entry name" value="Multihaem_cyt_sf"/>
</dbReference>
<dbReference type="CDD" id="cd08168">
    <property type="entry name" value="Cytochrom_C3"/>
    <property type="match status" value="1"/>
</dbReference>
<proteinExistence type="predicted"/>
<dbReference type="PROSITE" id="PS51007">
    <property type="entry name" value="CYTC"/>
    <property type="match status" value="1"/>
</dbReference>
<feature type="domain" description="Cytochrome c" evidence="8">
    <location>
        <begin position="69"/>
        <end position="161"/>
    </location>
</feature>
<comment type="caution">
    <text evidence="9">The sequence shown here is derived from an EMBL/GenBank/DDBJ whole genome shotgun (WGS) entry which is preliminary data.</text>
</comment>
<keyword evidence="7" id="KW-0472">Membrane</keyword>
<organism evidence="9 10">
    <name type="scientific">Mangrovibacterium marinum</name>
    <dbReference type="NCBI Taxonomy" id="1639118"/>
    <lineage>
        <taxon>Bacteria</taxon>
        <taxon>Pseudomonadati</taxon>
        <taxon>Bacteroidota</taxon>
        <taxon>Bacteroidia</taxon>
        <taxon>Marinilabiliales</taxon>
        <taxon>Prolixibacteraceae</taxon>
        <taxon>Mangrovibacterium</taxon>
    </lineage>
</organism>
<evidence type="ECO:0000259" key="8">
    <source>
        <dbReference type="PROSITE" id="PS51007"/>
    </source>
</evidence>
<dbReference type="InterPro" id="IPR009056">
    <property type="entry name" value="Cyt_c-like_dom"/>
</dbReference>
<keyword evidence="5 6" id="KW-0408">Iron</keyword>
<reference evidence="9 10" key="1">
    <citation type="submission" date="2018-04" db="EMBL/GenBank/DDBJ databases">
        <title>Genomic Encyclopedia of Archaeal and Bacterial Type Strains, Phase II (KMG-II): from individual species to whole genera.</title>
        <authorList>
            <person name="Goeker M."/>
        </authorList>
    </citation>
    <scope>NUCLEOTIDE SEQUENCE [LARGE SCALE GENOMIC DNA]</scope>
    <source>
        <strain evidence="9 10">DSM 28823</strain>
    </source>
</reference>
<dbReference type="GO" id="GO:0020037">
    <property type="term" value="F:heme binding"/>
    <property type="evidence" value="ECO:0007669"/>
    <property type="project" value="InterPro"/>
</dbReference>
<evidence type="ECO:0000256" key="1">
    <source>
        <dbReference type="ARBA" id="ARBA00022448"/>
    </source>
</evidence>
<dbReference type="InterPro" id="IPR036909">
    <property type="entry name" value="Cyt_c-like_dom_sf"/>
</dbReference>
<evidence type="ECO:0000256" key="4">
    <source>
        <dbReference type="ARBA" id="ARBA00022982"/>
    </source>
</evidence>
<feature type="transmembrane region" description="Helical" evidence="7">
    <location>
        <begin position="175"/>
        <end position="195"/>
    </location>
</feature>
<dbReference type="InterPro" id="IPR029467">
    <property type="entry name" value="Cyt_c7-like"/>
</dbReference>
<keyword evidence="1" id="KW-0813">Transport</keyword>
<accession>A0A2T5C2C7</accession>
<dbReference type="EMBL" id="QAAD01000007">
    <property type="protein sequence ID" value="PTN08843.1"/>
    <property type="molecule type" value="Genomic_DNA"/>
</dbReference>
<keyword evidence="10" id="KW-1185">Reference proteome</keyword>
<evidence type="ECO:0000256" key="6">
    <source>
        <dbReference type="PROSITE-ProRule" id="PRU00433"/>
    </source>
</evidence>
<protein>
    <submittedName>
        <fullName evidence="9">Class III cytochrome C family protein</fullName>
    </submittedName>
</protein>
<dbReference type="Pfam" id="PF02085">
    <property type="entry name" value="Cytochrom_CIII"/>
    <property type="match status" value="1"/>
</dbReference>
<keyword evidence="2 6" id="KW-0349">Heme</keyword>
<dbReference type="Gene3D" id="3.90.10.10">
    <property type="entry name" value="Cytochrome C3"/>
    <property type="match status" value="2"/>
</dbReference>
<dbReference type="Pfam" id="PF14522">
    <property type="entry name" value="Cytochrome_C7"/>
    <property type="match status" value="1"/>
</dbReference>
<dbReference type="Proteomes" id="UP000243525">
    <property type="component" value="Unassembled WGS sequence"/>
</dbReference>
<evidence type="ECO:0000256" key="7">
    <source>
        <dbReference type="SAM" id="Phobius"/>
    </source>
</evidence>
<gene>
    <name evidence="9" type="ORF">C8N47_107205</name>
</gene>
<name>A0A2T5C2C7_9BACT</name>
<evidence type="ECO:0000313" key="9">
    <source>
        <dbReference type="EMBL" id="PTN08843.1"/>
    </source>
</evidence>
<dbReference type="AlphaFoldDB" id="A0A2T5C2C7"/>
<keyword evidence="7" id="KW-1133">Transmembrane helix</keyword>
<evidence type="ECO:0000256" key="2">
    <source>
        <dbReference type="ARBA" id="ARBA00022617"/>
    </source>
</evidence>
<evidence type="ECO:0000256" key="5">
    <source>
        <dbReference type="ARBA" id="ARBA00023004"/>
    </source>
</evidence>
<dbReference type="GO" id="GO:0009055">
    <property type="term" value="F:electron transfer activity"/>
    <property type="evidence" value="ECO:0007669"/>
    <property type="project" value="InterPro"/>
</dbReference>
<dbReference type="Gene3D" id="1.10.760.10">
    <property type="entry name" value="Cytochrome c-like domain"/>
    <property type="match status" value="1"/>
</dbReference>
<evidence type="ECO:0000256" key="3">
    <source>
        <dbReference type="ARBA" id="ARBA00022723"/>
    </source>
</evidence>
<dbReference type="SUPFAM" id="SSF48695">
    <property type="entry name" value="Multiheme cytochromes"/>
    <property type="match status" value="1"/>
</dbReference>
<dbReference type="PANTHER" id="PTHR39425">
    <property type="entry name" value="LIPOPROTEIN CYTOCHROME C"/>
    <property type="match status" value="1"/>
</dbReference>
<keyword evidence="7" id="KW-0812">Transmembrane</keyword>
<dbReference type="GO" id="GO:0046872">
    <property type="term" value="F:metal ion binding"/>
    <property type="evidence" value="ECO:0007669"/>
    <property type="project" value="UniProtKB-KW"/>
</dbReference>
<dbReference type="PANTHER" id="PTHR39425:SF1">
    <property type="entry name" value="CYTOCHROME C7-LIKE DOMAIN-CONTAINING PROTEIN"/>
    <property type="match status" value="1"/>
</dbReference>
<dbReference type="SUPFAM" id="SSF46626">
    <property type="entry name" value="Cytochrome c"/>
    <property type="match status" value="1"/>
</dbReference>
<keyword evidence="4" id="KW-0249">Electron transport</keyword>
<dbReference type="InterPro" id="IPR020942">
    <property type="entry name" value="Cyt_c_III_dom"/>
</dbReference>
<evidence type="ECO:0000313" key="10">
    <source>
        <dbReference type="Proteomes" id="UP000243525"/>
    </source>
</evidence>
<keyword evidence="3 6" id="KW-0479">Metal-binding</keyword>
<sequence>MFVLVFNLVICQITKDITKAKRMKRPTLVNPKCRLYLLASLFIFLFICSNAARVSASGESSVVDGHSLEDIRRGERFFKGLLPFNFKGESCVSCHNILSSDSLNWNPSAMAIAIKYAGRDFESFKASIEQPVGAMLSQKHAGIALEEEDLKAVKAYLDNMAMVGPQPVKPSINQLLIFLFFGMLITWALLELIFFRKIKYRIIPLIVLLASLGYQGKVINEEAIKLGRSQGYAPDQPIKFSHKIHAGDNGIDCKYCHHTAEDSKSAGIPAMNLCMNCHVIVREGSQSGKFEIAKIVDAVDNKKPVEWIRLHNLPDHVFFSHAIHVGSAKLDCQTCHGPVEEMDLMRQHADLSMGWCVNCHRETDVKFQENGYYQTFKNLHDQLDKGDLQAVKAQDIGANDCMRCHY</sequence>